<reference evidence="2" key="1">
    <citation type="journal article" date="2011" name="Nat. Genet.">
        <title>The Arabidopsis lyrata genome sequence and the basis of rapid genome size change.</title>
        <authorList>
            <person name="Hu T.T."/>
            <person name="Pattyn P."/>
            <person name="Bakker E.G."/>
            <person name="Cao J."/>
            <person name="Cheng J.-F."/>
            <person name="Clark R.M."/>
            <person name="Fahlgren N."/>
            <person name="Fawcett J.A."/>
            <person name="Grimwood J."/>
            <person name="Gundlach H."/>
            <person name="Haberer G."/>
            <person name="Hollister J.D."/>
            <person name="Ossowski S."/>
            <person name="Ottilar R.P."/>
            <person name="Salamov A.A."/>
            <person name="Schneeberger K."/>
            <person name="Spannagl M."/>
            <person name="Wang X."/>
            <person name="Yang L."/>
            <person name="Nasrallah M.E."/>
            <person name="Bergelson J."/>
            <person name="Carrington J.C."/>
            <person name="Gaut B.S."/>
            <person name="Schmutz J."/>
            <person name="Mayer K.F.X."/>
            <person name="Van de Peer Y."/>
            <person name="Grigoriev I.V."/>
            <person name="Nordborg M."/>
            <person name="Weigel D."/>
            <person name="Guo Y.-L."/>
        </authorList>
    </citation>
    <scope>NUCLEOTIDE SEQUENCE [LARGE SCALE GENOMIC DNA]</scope>
    <source>
        <strain evidence="2">cv. MN47</strain>
    </source>
</reference>
<name>D7LRV8_ARALL</name>
<accession>D7LRV8</accession>
<gene>
    <name evidence="1" type="ORF">ARALYDRAFT_907624</name>
</gene>
<sequence length="71" mass="7916">MAITGDRDFSVALHQLRCCGFNILFGCPEGSTSNALVLAATMVWSWNSLIWRQKPFTKSEIEDLIAANLKK</sequence>
<dbReference type="Proteomes" id="UP000008694">
    <property type="component" value="Unassembled WGS sequence"/>
</dbReference>
<evidence type="ECO:0000313" key="1">
    <source>
        <dbReference type="EMBL" id="EFH54614.1"/>
    </source>
</evidence>
<organism evidence="2">
    <name type="scientific">Arabidopsis lyrata subsp. lyrata</name>
    <name type="common">Lyre-leaved rock-cress</name>
    <dbReference type="NCBI Taxonomy" id="81972"/>
    <lineage>
        <taxon>Eukaryota</taxon>
        <taxon>Viridiplantae</taxon>
        <taxon>Streptophyta</taxon>
        <taxon>Embryophyta</taxon>
        <taxon>Tracheophyta</taxon>
        <taxon>Spermatophyta</taxon>
        <taxon>Magnoliopsida</taxon>
        <taxon>eudicotyledons</taxon>
        <taxon>Gunneridae</taxon>
        <taxon>Pentapetalae</taxon>
        <taxon>rosids</taxon>
        <taxon>malvids</taxon>
        <taxon>Brassicales</taxon>
        <taxon>Brassicaceae</taxon>
        <taxon>Camelineae</taxon>
        <taxon>Arabidopsis</taxon>
    </lineage>
</organism>
<dbReference type="HOGENOM" id="CLU_2743479_0_0_1"/>
<dbReference type="Gramene" id="scaffold_503328.1">
    <property type="protein sequence ID" value="scaffold_503328.1"/>
    <property type="gene ID" value="scaffold_503328.1"/>
</dbReference>
<proteinExistence type="predicted"/>
<evidence type="ECO:0000313" key="2">
    <source>
        <dbReference type="Proteomes" id="UP000008694"/>
    </source>
</evidence>
<dbReference type="STRING" id="81972.D7LRV8"/>
<dbReference type="EMBL" id="GL348717">
    <property type="protein sequence ID" value="EFH54614.1"/>
    <property type="molecule type" value="Genomic_DNA"/>
</dbReference>
<dbReference type="AlphaFoldDB" id="D7LRV8"/>
<evidence type="ECO:0008006" key="3">
    <source>
        <dbReference type="Google" id="ProtNLM"/>
    </source>
</evidence>
<keyword evidence="2" id="KW-1185">Reference proteome</keyword>
<protein>
    <recommendedName>
        <fullName evidence="3">NYN domain-containing protein</fullName>
    </recommendedName>
</protein>